<dbReference type="OrthoDB" id="9796287at2"/>
<dbReference type="RefSeq" id="WP_011642752.1">
    <property type="nucleotide sequence ID" value="NC_008347.1"/>
</dbReference>
<evidence type="ECO:0000313" key="4">
    <source>
        <dbReference type="Proteomes" id="UP000001964"/>
    </source>
</evidence>
<dbReference type="STRING" id="394221.Mmar10_0812"/>
<dbReference type="InterPro" id="IPR057460">
    <property type="entry name" value="CAF17_C"/>
</dbReference>
<dbReference type="InterPro" id="IPR045179">
    <property type="entry name" value="YgfZ/GcvT"/>
</dbReference>
<dbReference type="KEGG" id="mmr:Mmar10_0812"/>
<dbReference type="PANTHER" id="PTHR22602">
    <property type="entry name" value="TRANSFERASE CAF17, MITOCHONDRIAL-RELATED"/>
    <property type="match status" value="1"/>
</dbReference>
<dbReference type="InterPro" id="IPR027266">
    <property type="entry name" value="TrmE/GcvT-like"/>
</dbReference>
<dbReference type="Gene3D" id="3.30.1360.120">
    <property type="entry name" value="Probable tRNA modification gtpase trme, domain 1"/>
    <property type="match status" value="2"/>
</dbReference>
<gene>
    <name evidence="3" type="ordered locus">Mmar10_0812</name>
</gene>
<dbReference type="NCBIfam" id="TIGR03317">
    <property type="entry name" value="ygfZ_signature"/>
    <property type="match status" value="1"/>
</dbReference>
<dbReference type="GO" id="GO:0016740">
    <property type="term" value="F:transferase activity"/>
    <property type="evidence" value="ECO:0007669"/>
    <property type="project" value="UniProtKB-KW"/>
</dbReference>
<proteinExistence type="predicted"/>
<evidence type="ECO:0000313" key="3">
    <source>
        <dbReference type="EMBL" id="ABI65105.1"/>
    </source>
</evidence>
<dbReference type="AlphaFoldDB" id="Q0ARI2"/>
<reference evidence="3 4" key="1">
    <citation type="submission" date="2006-08" db="EMBL/GenBank/DDBJ databases">
        <title>Complete sequence of Maricaulis maris MCS10.</title>
        <authorList>
            <consortium name="US DOE Joint Genome Institute"/>
            <person name="Copeland A."/>
            <person name="Lucas S."/>
            <person name="Lapidus A."/>
            <person name="Barry K."/>
            <person name="Detter J.C."/>
            <person name="Glavina del Rio T."/>
            <person name="Hammon N."/>
            <person name="Israni S."/>
            <person name="Dalin E."/>
            <person name="Tice H."/>
            <person name="Pitluck S."/>
            <person name="Saunders E."/>
            <person name="Brettin T."/>
            <person name="Bruce D."/>
            <person name="Han C."/>
            <person name="Tapia R."/>
            <person name="Gilna P."/>
            <person name="Schmutz J."/>
            <person name="Larimer F."/>
            <person name="Land M."/>
            <person name="Hauser L."/>
            <person name="Kyrpides N."/>
            <person name="Mikhailova N."/>
            <person name="Viollier P."/>
            <person name="Stephens C."/>
            <person name="Richardson P."/>
        </authorList>
    </citation>
    <scope>NUCLEOTIDE SEQUENCE [LARGE SCALE GENOMIC DNA]</scope>
    <source>
        <strain evidence="3 4">MCS10</strain>
    </source>
</reference>
<feature type="domain" description="CAF17 C-terminal" evidence="2">
    <location>
        <begin position="195"/>
        <end position="261"/>
    </location>
</feature>
<dbReference type="EMBL" id="CP000449">
    <property type="protein sequence ID" value="ABI65105.1"/>
    <property type="molecule type" value="Genomic_DNA"/>
</dbReference>
<protein>
    <submittedName>
        <fullName evidence="3">Glycine cleavage T protein (Aminomethyl transferase)</fullName>
    </submittedName>
</protein>
<dbReference type="HOGENOM" id="CLU_007884_7_1_5"/>
<dbReference type="eggNOG" id="COG0354">
    <property type="taxonomic scope" value="Bacteria"/>
</dbReference>
<dbReference type="InterPro" id="IPR017703">
    <property type="entry name" value="YgfZ/GCV_T_CS"/>
</dbReference>
<keyword evidence="4" id="KW-1185">Reference proteome</keyword>
<keyword evidence="3" id="KW-0808">Transferase</keyword>
<dbReference type="PANTHER" id="PTHR22602:SF0">
    <property type="entry name" value="TRANSFERASE CAF17, MITOCHONDRIAL-RELATED"/>
    <property type="match status" value="1"/>
</dbReference>
<dbReference type="SUPFAM" id="SSF103025">
    <property type="entry name" value="Folate-binding domain"/>
    <property type="match status" value="1"/>
</dbReference>
<sequence length="273" mass="29148">MNQPASLPFALPDRQIMSVSGPDARDLLQRLITADVQTLSAGTCRPGALLTPQGKILVDFMMFADGDTVWLDVPAGAADGLLKRLTMFKLRARAEIVLNTNILALWSTTPFPGSCEDPRLGGRVHRGLGEAASETRALDMIEIEAGIPAFGRDYGEADVFPTDVNLDAFGGVGWKKGCFIGQEVVSRMKRRGTIRKRSLPATFAAEAPPPGTAVMAGPTTVGAISSASGHHAVILARLDRLRAAEHYCEADGQEANIVVPDEFWADLEAAPKV</sequence>
<dbReference type="Pfam" id="PF25455">
    <property type="entry name" value="Beta-barrel_CAF17_C"/>
    <property type="match status" value="1"/>
</dbReference>
<name>Q0ARI2_MARMM</name>
<evidence type="ECO:0000256" key="1">
    <source>
        <dbReference type="ARBA" id="ARBA00022946"/>
    </source>
</evidence>
<organism evidence="3 4">
    <name type="scientific">Maricaulis maris (strain MCS10)</name>
    <name type="common">Caulobacter maris</name>
    <dbReference type="NCBI Taxonomy" id="394221"/>
    <lineage>
        <taxon>Bacteria</taxon>
        <taxon>Pseudomonadati</taxon>
        <taxon>Pseudomonadota</taxon>
        <taxon>Alphaproteobacteria</taxon>
        <taxon>Maricaulales</taxon>
        <taxon>Maricaulaceae</taxon>
        <taxon>Maricaulis</taxon>
    </lineage>
</organism>
<keyword evidence="1" id="KW-0809">Transit peptide</keyword>
<dbReference type="GO" id="GO:0016226">
    <property type="term" value="P:iron-sulfur cluster assembly"/>
    <property type="evidence" value="ECO:0007669"/>
    <property type="project" value="TreeGrafter"/>
</dbReference>
<accession>Q0ARI2</accession>
<evidence type="ECO:0000259" key="2">
    <source>
        <dbReference type="Pfam" id="PF25455"/>
    </source>
</evidence>
<dbReference type="Proteomes" id="UP000001964">
    <property type="component" value="Chromosome"/>
</dbReference>